<comment type="caution">
    <text evidence="2">The sequence shown here is derived from an EMBL/GenBank/DDBJ whole genome shotgun (WGS) entry which is preliminary data.</text>
</comment>
<accession>A0A9D9N1T7</accession>
<gene>
    <name evidence="2" type="ORF">IAA81_03350</name>
</gene>
<protein>
    <submittedName>
        <fullName evidence="2">Uncharacterized protein</fullName>
    </submittedName>
</protein>
<dbReference type="Proteomes" id="UP000823638">
    <property type="component" value="Unassembled WGS sequence"/>
</dbReference>
<sequence length="81" mass="9024">MKKIIIAVLVSVVVVFCLLVVLDVFKPEGVLENASWVAWKIKNSSSWVLKCPESVQHFFWRLTFTFSGDSSPALGFLSYGG</sequence>
<feature type="transmembrane region" description="Helical" evidence="1">
    <location>
        <begin position="6"/>
        <end position="25"/>
    </location>
</feature>
<keyword evidence="1" id="KW-1133">Transmembrane helix</keyword>
<keyword evidence="1" id="KW-0812">Transmembrane</keyword>
<keyword evidence="1" id="KW-0472">Membrane</keyword>
<reference evidence="2" key="1">
    <citation type="submission" date="2020-10" db="EMBL/GenBank/DDBJ databases">
        <authorList>
            <person name="Gilroy R."/>
        </authorList>
    </citation>
    <scope>NUCLEOTIDE SEQUENCE</scope>
    <source>
        <strain evidence="2">10532</strain>
    </source>
</reference>
<organism evidence="2 3">
    <name type="scientific">Candidatus Gallitreponema excrementavium</name>
    <dbReference type="NCBI Taxonomy" id="2840840"/>
    <lineage>
        <taxon>Bacteria</taxon>
        <taxon>Pseudomonadati</taxon>
        <taxon>Spirochaetota</taxon>
        <taxon>Spirochaetia</taxon>
        <taxon>Spirochaetales</taxon>
        <taxon>Candidatus Gallitreponema</taxon>
    </lineage>
</organism>
<reference evidence="2" key="2">
    <citation type="journal article" date="2021" name="PeerJ">
        <title>Extensive microbial diversity within the chicken gut microbiome revealed by metagenomics and culture.</title>
        <authorList>
            <person name="Gilroy R."/>
            <person name="Ravi A."/>
            <person name="Getino M."/>
            <person name="Pursley I."/>
            <person name="Horton D.L."/>
            <person name="Alikhan N.F."/>
            <person name="Baker D."/>
            <person name="Gharbi K."/>
            <person name="Hall N."/>
            <person name="Watson M."/>
            <person name="Adriaenssens E.M."/>
            <person name="Foster-Nyarko E."/>
            <person name="Jarju S."/>
            <person name="Secka A."/>
            <person name="Antonio M."/>
            <person name="Oren A."/>
            <person name="Chaudhuri R.R."/>
            <person name="La Ragione R."/>
            <person name="Hildebrand F."/>
            <person name="Pallen M.J."/>
        </authorList>
    </citation>
    <scope>NUCLEOTIDE SEQUENCE</scope>
    <source>
        <strain evidence="2">10532</strain>
    </source>
</reference>
<proteinExistence type="predicted"/>
<evidence type="ECO:0000313" key="3">
    <source>
        <dbReference type="Proteomes" id="UP000823638"/>
    </source>
</evidence>
<evidence type="ECO:0000256" key="1">
    <source>
        <dbReference type="SAM" id="Phobius"/>
    </source>
</evidence>
<evidence type="ECO:0000313" key="2">
    <source>
        <dbReference type="EMBL" id="MBO8457247.1"/>
    </source>
</evidence>
<name>A0A9D9N1T7_9SPIR</name>
<dbReference type="EMBL" id="JADIMM010000043">
    <property type="protein sequence ID" value="MBO8457247.1"/>
    <property type="molecule type" value="Genomic_DNA"/>
</dbReference>
<dbReference type="AlphaFoldDB" id="A0A9D9N1T7"/>